<organism evidence="3">
    <name type="scientific">Pseudomonas putida</name>
    <name type="common">Arthrobacter siderocapsulatus</name>
    <dbReference type="NCBI Taxonomy" id="303"/>
    <lineage>
        <taxon>Bacteria</taxon>
        <taxon>Pseudomonadati</taxon>
        <taxon>Pseudomonadota</taxon>
        <taxon>Gammaproteobacteria</taxon>
        <taxon>Pseudomonadales</taxon>
        <taxon>Pseudomonadaceae</taxon>
        <taxon>Pseudomonas</taxon>
    </lineage>
</organism>
<dbReference type="Gene3D" id="2.40.50.100">
    <property type="match status" value="1"/>
</dbReference>
<dbReference type="SUPFAM" id="SSF111369">
    <property type="entry name" value="HlyD-like secretion proteins"/>
    <property type="match status" value="1"/>
</dbReference>
<name>A0A1B2F370_PSEPU</name>
<accession>A0A1B2F370</accession>
<evidence type="ECO:0000313" key="3">
    <source>
        <dbReference type="EMBL" id="ANY86627.1"/>
    </source>
</evidence>
<proteinExistence type="predicted"/>
<sequence length="439" mass="47390">MTAAVNHTAEHVFAVFLGLQKQAREAGTTSQLAFTMVNDGQGLFGFRHAALVIAGKVRALTGISVIEAHAPFVAFIERAVGALQAKGALSLPANVEPAQLDEHSIADWQALSAAHAFWLPLKDRQGEVFGGLWVARDQVFSEPEQVLLGQLGDAYAHAWLALSPRKPWRLSWPRRRVLAVSAAALLMLLIPVRQSVLAPAEVVPLGGRVVAAPLDGVIGVVLVKPNQVVGEGDVLVRFDNTSLKAQADVAERALGVAEAELKSSTQRAFSDAESNARLDLLAARVEQKRAELDYARQLLARSEVRAERAGIAVFADAERWTGKPVQTGERLMQLADPARAELRVELQVGDAIALKPGAEVALFLDSDPLHRHVAHLERFAYEAEATAAGQLAYRLDAGFVDAPPRIGLRGTAKLYGDRVPLVYYLLRRPLAAVRQGLGF</sequence>
<dbReference type="EMBL" id="CP016634">
    <property type="protein sequence ID" value="ANY86627.1"/>
    <property type="molecule type" value="Genomic_DNA"/>
</dbReference>
<comment type="subcellular location">
    <subcellularLocation>
        <location evidence="1">Cell envelope</location>
    </subcellularLocation>
</comment>
<dbReference type="GO" id="GO:0030313">
    <property type="term" value="C:cell envelope"/>
    <property type="evidence" value="ECO:0007669"/>
    <property type="project" value="UniProtKB-SubCell"/>
</dbReference>
<dbReference type="PANTHER" id="PTHR32347">
    <property type="entry name" value="EFFLUX SYSTEM COMPONENT YKNX-RELATED"/>
    <property type="match status" value="1"/>
</dbReference>
<keyword evidence="2" id="KW-0175">Coiled coil</keyword>
<gene>
    <name evidence="3" type="ORF">IEC33019_1056</name>
</gene>
<dbReference type="AlphaFoldDB" id="A0A1B2F370"/>
<dbReference type="PANTHER" id="PTHR32347:SF23">
    <property type="entry name" value="BLL5650 PROTEIN"/>
    <property type="match status" value="1"/>
</dbReference>
<dbReference type="Gene3D" id="1.10.287.470">
    <property type="entry name" value="Helix hairpin bin"/>
    <property type="match status" value="1"/>
</dbReference>
<evidence type="ECO:0000256" key="1">
    <source>
        <dbReference type="ARBA" id="ARBA00004196"/>
    </source>
</evidence>
<protein>
    <submittedName>
        <fullName evidence="3">Multidrug resistance protein MdtN</fullName>
    </submittedName>
</protein>
<reference evidence="3" key="1">
    <citation type="submission" date="2016-07" db="EMBL/GenBank/DDBJ databases">
        <title>New class B carbapenemase carried by novel plasmid in Pseudomonas putida enviromental strain in eastern Amazonia.</title>
        <authorList>
            <person name="Souza C.O."/>
            <person name="Lima K.V."/>
            <person name="Brasiliense D.M."/>
            <person name="Perez-Chaparro P.J."/>
            <person name="Mamizuka E.M."/>
            <person name="Lima M.O."/>
            <person name="Lima L.N."/>
            <person name="McCulloch J.A."/>
        </authorList>
    </citation>
    <scope>NUCLEOTIDE SEQUENCE [LARGE SCALE GENOMIC DNA]</scope>
    <source>
        <strain evidence="3">IEC33019</strain>
    </source>
</reference>
<dbReference type="InterPro" id="IPR050465">
    <property type="entry name" value="UPF0194_transport"/>
</dbReference>
<dbReference type="RefSeq" id="WP_070091499.1">
    <property type="nucleotide sequence ID" value="NZ_CP016634.1"/>
</dbReference>
<evidence type="ECO:0000256" key="2">
    <source>
        <dbReference type="ARBA" id="ARBA00023054"/>
    </source>
</evidence>